<dbReference type="FunFam" id="1.10.510.10:FF:001771">
    <property type="entry name" value="Uncharacterized protein"/>
    <property type="match status" value="1"/>
</dbReference>
<dbReference type="CDD" id="cd06606">
    <property type="entry name" value="STKc_MAPKKK"/>
    <property type="match status" value="1"/>
</dbReference>
<dbReference type="GO" id="GO:0007165">
    <property type="term" value="P:signal transduction"/>
    <property type="evidence" value="ECO:0007669"/>
    <property type="project" value="TreeGrafter"/>
</dbReference>
<dbReference type="GO" id="GO:0005524">
    <property type="term" value="F:ATP binding"/>
    <property type="evidence" value="ECO:0007669"/>
    <property type="project" value="UniProtKB-UniRule"/>
</dbReference>
<protein>
    <submittedName>
        <fullName evidence="8">Mitogen-activated protein kinase kinase kinase 17</fullName>
    </submittedName>
</protein>
<keyword evidence="3 8" id="KW-0418">Kinase</keyword>
<dbReference type="PROSITE" id="PS00108">
    <property type="entry name" value="PROTEIN_KINASE_ST"/>
    <property type="match status" value="1"/>
</dbReference>
<reference evidence="8 9" key="1">
    <citation type="submission" date="2018-09" db="EMBL/GenBank/DDBJ databases">
        <title>A high-quality reference genome of wild soybean provides a powerful tool to mine soybean genomes.</title>
        <authorList>
            <person name="Xie M."/>
            <person name="Chung C.Y.L."/>
            <person name="Li M.-W."/>
            <person name="Wong F.-L."/>
            <person name="Chan T.-F."/>
            <person name="Lam H.-M."/>
        </authorList>
    </citation>
    <scope>NUCLEOTIDE SEQUENCE [LARGE SCALE GENOMIC DNA]</scope>
    <source>
        <strain evidence="9">cv. W05</strain>
        <tissue evidence="8">Hypocotyl of etiolated seedlings</tissue>
    </source>
</reference>
<dbReference type="PROSITE" id="PS00107">
    <property type="entry name" value="PROTEIN_KINASE_ATP"/>
    <property type="match status" value="1"/>
</dbReference>
<keyword evidence="9" id="KW-1185">Reference proteome</keyword>
<organism evidence="8 9">
    <name type="scientific">Glycine soja</name>
    <name type="common">Wild soybean</name>
    <dbReference type="NCBI Taxonomy" id="3848"/>
    <lineage>
        <taxon>Eukaryota</taxon>
        <taxon>Viridiplantae</taxon>
        <taxon>Streptophyta</taxon>
        <taxon>Embryophyta</taxon>
        <taxon>Tracheophyta</taxon>
        <taxon>Spermatophyta</taxon>
        <taxon>Magnoliopsida</taxon>
        <taxon>eudicotyledons</taxon>
        <taxon>Gunneridae</taxon>
        <taxon>Pentapetalae</taxon>
        <taxon>rosids</taxon>
        <taxon>fabids</taxon>
        <taxon>Fabales</taxon>
        <taxon>Fabaceae</taxon>
        <taxon>Papilionoideae</taxon>
        <taxon>50 kb inversion clade</taxon>
        <taxon>NPAAA clade</taxon>
        <taxon>indigoferoid/millettioid clade</taxon>
        <taxon>Phaseoleae</taxon>
        <taxon>Glycine</taxon>
        <taxon>Glycine subgen. Soja</taxon>
    </lineage>
</organism>
<dbReference type="Proteomes" id="UP000289340">
    <property type="component" value="Chromosome 6"/>
</dbReference>
<keyword evidence="2 5" id="KW-0547">Nucleotide-binding</keyword>
<proteinExistence type="inferred from homology"/>
<dbReference type="InterPro" id="IPR017441">
    <property type="entry name" value="Protein_kinase_ATP_BS"/>
</dbReference>
<dbReference type="PANTHER" id="PTHR48011">
    <property type="entry name" value="CCR4-NOT TRANSCRIPTIONAL COMPLEX SUBUNIT CAF120-RELATED"/>
    <property type="match status" value="1"/>
</dbReference>
<dbReference type="EMBL" id="QZWG01000006">
    <property type="protein sequence ID" value="RZC09005.1"/>
    <property type="molecule type" value="Genomic_DNA"/>
</dbReference>
<sequence length="329" mass="37589">MAAWKKLAILGKGSYATVYLATVALPQECNEKVVAVKSSSPFSFSIASMQKEKRILDSFLGCKEILQCYFDQFTVERNYVTYNLFMECAPYGSLLGLVNKKGPISDSEVRVYTRMLLKGLSCIHRKGVVHCDLKPDNILLFPSSDDHARYQLKIADFGLSKTREDANAEYGKVKFRGTPFYMSPESVVGQIEPALDIWSLGCIVIEMITGFRAWKNLRTQKEIMFKLVVLQEAPEIPNGLSWDCKNFLSKCFVKDPRQRWTATMLLNHPFLYPTCYMRSSSFFSYDIVSHVPFKFLTIPFSPIKKNSCLQDRDLLQMMKQPICHPLNLS</sequence>
<dbReference type="Gene3D" id="1.10.510.10">
    <property type="entry name" value="Transferase(Phosphotransferase) domain 1"/>
    <property type="match status" value="1"/>
</dbReference>
<dbReference type="AlphaFoldDB" id="A0A445KDU5"/>
<evidence type="ECO:0000256" key="3">
    <source>
        <dbReference type="ARBA" id="ARBA00022777"/>
    </source>
</evidence>
<evidence type="ECO:0000313" key="9">
    <source>
        <dbReference type="Proteomes" id="UP000289340"/>
    </source>
</evidence>
<dbReference type="SUPFAM" id="SSF56112">
    <property type="entry name" value="Protein kinase-like (PK-like)"/>
    <property type="match status" value="1"/>
</dbReference>
<comment type="caution">
    <text evidence="8">The sequence shown here is derived from an EMBL/GenBank/DDBJ whole genome shotgun (WGS) entry which is preliminary data.</text>
</comment>
<dbReference type="Pfam" id="PF00069">
    <property type="entry name" value="Pkinase"/>
    <property type="match status" value="1"/>
</dbReference>
<evidence type="ECO:0000256" key="6">
    <source>
        <dbReference type="RuleBase" id="RU000304"/>
    </source>
</evidence>
<name>A0A445KDU5_GLYSO</name>
<dbReference type="InterPro" id="IPR011009">
    <property type="entry name" value="Kinase-like_dom_sf"/>
</dbReference>
<keyword evidence="6" id="KW-0723">Serine/threonine-protein kinase</keyword>
<evidence type="ECO:0000256" key="2">
    <source>
        <dbReference type="ARBA" id="ARBA00022741"/>
    </source>
</evidence>
<feature type="domain" description="Protein kinase" evidence="7">
    <location>
        <begin position="4"/>
        <end position="271"/>
    </location>
</feature>
<dbReference type="InterPro" id="IPR052751">
    <property type="entry name" value="Plant_MAPKKK"/>
</dbReference>
<comment type="similarity">
    <text evidence="6">Belongs to the protein kinase superfamily.</text>
</comment>
<evidence type="ECO:0000259" key="7">
    <source>
        <dbReference type="PROSITE" id="PS50011"/>
    </source>
</evidence>
<accession>A0A445KDU5</accession>
<evidence type="ECO:0000313" key="8">
    <source>
        <dbReference type="EMBL" id="RZC09005.1"/>
    </source>
</evidence>
<dbReference type="PANTHER" id="PTHR48011:SF51">
    <property type="entry name" value="PROTEIN KINASE SUPERFAMILY PROTEIN"/>
    <property type="match status" value="1"/>
</dbReference>
<dbReference type="PROSITE" id="PS50011">
    <property type="entry name" value="PROTEIN_KINASE_DOM"/>
    <property type="match status" value="1"/>
</dbReference>
<feature type="binding site" evidence="5">
    <location>
        <position position="37"/>
    </location>
    <ligand>
        <name>ATP</name>
        <dbReference type="ChEBI" id="CHEBI:30616"/>
    </ligand>
</feature>
<dbReference type="InterPro" id="IPR000719">
    <property type="entry name" value="Prot_kinase_dom"/>
</dbReference>
<dbReference type="GO" id="GO:0004674">
    <property type="term" value="F:protein serine/threonine kinase activity"/>
    <property type="evidence" value="ECO:0007669"/>
    <property type="project" value="UniProtKB-KW"/>
</dbReference>
<evidence type="ECO:0000256" key="4">
    <source>
        <dbReference type="ARBA" id="ARBA00022840"/>
    </source>
</evidence>
<keyword evidence="4 5" id="KW-0067">ATP-binding</keyword>
<keyword evidence="1" id="KW-0808">Transferase</keyword>
<dbReference type="InterPro" id="IPR008271">
    <property type="entry name" value="Ser/Thr_kinase_AS"/>
</dbReference>
<evidence type="ECO:0000256" key="1">
    <source>
        <dbReference type="ARBA" id="ARBA00022679"/>
    </source>
</evidence>
<dbReference type="SMART" id="SM00220">
    <property type="entry name" value="S_TKc"/>
    <property type="match status" value="1"/>
</dbReference>
<evidence type="ECO:0000256" key="5">
    <source>
        <dbReference type="PROSITE-ProRule" id="PRU10141"/>
    </source>
</evidence>
<gene>
    <name evidence="8" type="ORF">D0Y65_015636</name>
</gene>